<keyword evidence="4 8" id="KW-0479">Metal-binding</keyword>
<feature type="binding site" description="axial binding residue" evidence="8">
    <location>
        <position position="492"/>
    </location>
    <ligand>
        <name>heme</name>
        <dbReference type="ChEBI" id="CHEBI:30413"/>
    </ligand>
    <ligandPart>
        <name>Fe</name>
        <dbReference type="ChEBI" id="CHEBI:18248"/>
    </ligandPart>
</feature>
<evidence type="ECO:0000256" key="1">
    <source>
        <dbReference type="ARBA" id="ARBA00001971"/>
    </source>
</evidence>
<dbReference type="InterPro" id="IPR036396">
    <property type="entry name" value="Cyt_P450_sf"/>
</dbReference>
<keyword evidence="5" id="KW-0560">Oxidoreductase</keyword>
<dbReference type="GO" id="GO:0020037">
    <property type="term" value="F:heme binding"/>
    <property type="evidence" value="ECO:0007669"/>
    <property type="project" value="InterPro"/>
</dbReference>
<dbReference type="STRING" id="554155.C5G0S3"/>
<dbReference type="HOGENOM" id="CLU_018012_2_1_1"/>
<dbReference type="OrthoDB" id="3366823at2759"/>
<dbReference type="eggNOG" id="KOG0684">
    <property type="taxonomic scope" value="Eukaryota"/>
</dbReference>
<evidence type="ECO:0000313" key="9">
    <source>
        <dbReference type="EMBL" id="EEQ35726.1"/>
    </source>
</evidence>
<dbReference type="PANTHER" id="PTHR24304">
    <property type="entry name" value="CYTOCHROME P450 FAMILY 7"/>
    <property type="match status" value="1"/>
</dbReference>
<dbReference type="CDD" id="cd11040">
    <property type="entry name" value="CYP7_CYP8-like"/>
    <property type="match status" value="1"/>
</dbReference>
<gene>
    <name evidence="9" type="ORF">MCYG_08545</name>
</gene>
<dbReference type="GO" id="GO:0005506">
    <property type="term" value="F:iron ion binding"/>
    <property type="evidence" value="ECO:0007669"/>
    <property type="project" value="InterPro"/>
</dbReference>
<dbReference type="GO" id="GO:0016705">
    <property type="term" value="F:oxidoreductase activity, acting on paired donors, with incorporation or reduction of molecular oxygen"/>
    <property type="evidence" value="ECO:0007669"/>
    <property type="project" value="InterPro"/>
</dbReference>
<dbReference type="InterPro" id="IPR002403">
    <property type="entry name" value="Cyt_P450_E_grp-IV"/>
</dbReference>
<dbReference type="RefSeq" id="XP_002842714.1">
    <property type="nucleotide sequence ID" value="XM_002842668.1"/>
</dbReference>
<keyword evidence="3 8" id="KW-0349">Heme</keyword>
<dbReference type="OMA" id="PYWGSAM"/>
<comment type="similarity">
    <text evidence="2">Belongs to the cytochrome P450 family.</text>
</comment>
<dbReference type="InterPro" id="IPR050529">
    <property type="entry name" value="CYP450_sterol_14alpha_dmase"/>
</dbReference>
<evidence type="ECO:0000256" key="4">
    <source>
        <dbReference type="ARBA" id="ARBA00022723"/>
    </source>
</evidence>
<evidence type="ECO:0000256" key="5">
    <source>
        <dbReference type="ARBA" id="ARBA00023002"/>
    </source>
</evidence>
<evidence type="ECO:0000256" key="6">
    <source>
        <dbReference type="ARBA" id="ARBA00023004"/>
    </source>
</evidence>
<dbReference type="InterPro" id="IPR001128">
    <property type="entry name" value="Cyt_P450"/>
</dbReference>
<dbReference type="GO" id="GO:0008395">
    <property type="term" value="F:steroid hydroxylase activity"/>
    <property type="evidence" value="ECO:0007669"/>
    <property type="project" value="TreeGrafter"/>
</dbReference>
<evidence type="ECO:0000313" key="10">
    <source>
        <dbReference type="Proteomes" id="UP000002035"/>
    </source>
</evidence>
<dbReference type="Pfam" id="PF00067">
    <property type="entry name" value="p450"/>
    <property type="match status" value="1"/>
</dbReference>
<keyword evidence="6 8" id="KW-0408">Iron</keyword>
<keyword evidence="10" id="KW-1185">Reference proteome</keyword>
<dbReference type="Proteomes" id="UP000002035">
    <property type="component" value="Unassembled WGS sequence"/>
</dbReference>
<dbReference type="VEuPathDB" id="FungiDB:MCYG_08545"/>
<name>C5G0S3_ARTOC</name>
<protein>
    <recommendedName>
        <fullName evidence="11">Cytochrome P450</fullName>
    </recommendedName>
</protein>
<accession>C5G0S3</accession>
<reference evidence="10" key="1">
    <citation type="journal article" date="2012" name="MBio">
        <title>Comparative genome analysis of Trichophyton rubrum and related dermatophytes reveals candidate genes involved in infection.</title>
        <authorList>
            <person name="Martinez D.A."/>
            <person name="Oliver B.G."/>
            <person name="Graeser Y."/>
            <person name="Goldberg J.M."/>
            <person name="Li W."/>
            <person name="Martinez-Rossi N.M."/>
            <person name="Monod M."/>
            <person name="Shelest E."/>
            <person name="Barton R.C."/>
            <person name="Birch E."/>
            <person name="Brakhage A.A."/>
            <person name="Chen Z."/>
            <person name="Gurr S.J."/>
            <person name="Heiman D."/>
            <person name="Heitman J."/>
            <person name="Kosti I."/>
            <person name="Rossi A."/>
            <person name="Saif S."/>
            <person name="Samalova M."/>
            <person name="Saunders C.W."/>
            <person name="Shea T."/>
            <person name="Summerbell R.C."/>
            <person name="Xu J."/>
            <person name="Young S."/>
            <person name="Zeng Q."/>
            <person name="Birren B.W."/>
            <person name="Cuomo C.A."/>
            <person name="White T.C."/>
        </authorList>
    </citation>
    <scope>NUCLEOTIDE SEQUENCE [LARGE SCALE GENOMIC DNA]</scope>
    <source>
        <strain evidence="10">ATCC MYA-4605 / CBS 113480</strain>
    </source>
</reference>
<evidence type="ECO:0000256" key="3">
    <source>
        <dbReference type="ARBA" id="ARBA00022617"/>
    </source>
</evidence>
<evidence type="ECO:0008006" key="11">
    <source>
        <dbReference type="Google" id="ProtNLM"/>
    </source>
</evidence>
<organism evidence="9 10">
    <name type="scientific">Arthroderma otae (strain ATCC MYA-4605 / CBS 113480)</name>
    <name type="common">Microsporum canis</name>
    <dbReference type="NCBI Taxonomy" id="554155"/>
    <lineage>
        <taxon>Eukaryota</taxon>
        <taxon>Fungi</taxon>
        <taxon>Dikarya</taxon>
        <taxon>Ascomycota</taxon>
        <taxon>Pezizomycotina</taxon>
        <taxon>Eurotiomycetes</taxon>
        <taxon>Eurotiomycetidae</taxon>
        <taxon>Onygenales</taxon>
        <taxon>Arthrodermataceae</taxon>
        <taxon>Microsporum</taxon>
    </lineage>
</organism>
<sequence length="561" mass="63727">MLSSLGWTESTLCILLPIYLLYLAQRWLRIGVSGETPPMGWSKVPYIGHSLSFLRGGVNLFSMFEPYRKTTTPIHFNICGTDLFLINSPEIVRKIANKPHIFSEGGLRGQFALKVLDLPKSAADVLGNDVSGSAPRPLPGSTLPPERRIVRMQHETTFNLLASPSGLHTFVQMFTKFMEKLILSSEVDEQWTEFPDLFYFLQTLTSTAMMNALCGPCLIGKNPDFVDDFWTFDLNIHYLNIGIAPLFKVEGVKARDRCIKALIEWKRNAVWASRDKPYPDSLLWNDIWGFKIMRDRDAMYSRFPEYSNDQARAGADLGILWACNDNLIPVGFWLVQRILDSPSLRERCMKAFDSARLPPQTGDTLPRFDTYVLAKNPFLQSTYHEVLRTQVTSFTARTVRQDYQVGKYMFPKGSVTLSSSWGVHNNPGLWESRPGAEEHPVDEFWPERFLVCPYEKALREGKPPPESGKEPEFSLKGLDGTFFPFGIGHNACPGRHFATHAILNIAATLLSVFDFEPLDTWAGEGMDYTTFGYTPARPLKKIPFRVRRRMCPVMKYDSPTC</sequence>
<dbReference type="PANTHER" id="PTHR24304:SF2">
    <property type="entry name" value="24-HYDROXYCHOLESTEROL 7-ALPHA-HYDROXYLASE"/>
    <property type="match status" value="1"/>
</dbReference>
<comment type="cofactor">
    <cofactor evidence="1 8">
        <name>heme</name>
        <dbReference type="ChEBI" id="CHEBI:30413"/>
    </cofactor>
</comment>
<evidence type="ECO:0000256" key="8">
    <source>
        <dbReference type="PIRSR" id="PIRSR602403-1"/>
    </source>
</evidence>
<dbReference type="PRINTS" id="PR00465">
    <property type="entry name" value="EP450IV"/>
</dbReference>
<proteinExistence type="inferred from homology"/>
<dbReference type="EMBL" id="DS995709">
    <property type="protein sequence ID" value="EEQ35726.1"/>
    <property type="molecule type" value="Genomic_DNA"/>
</dbReference>
<dbReference type="GeneID" id="9223929"/>
<dbReference type="AlphaFoldDB" id="C5G0S3"/>
<dbReference type="SUPFAM" id="SSF48264">
    <property type="entry name" value="Cytochrome P450"/>
    <property type="match status" value="1"/>
</dbReference>
<dbReference type="Gene3D" id="1.10.630.10">
    <property type="entry name" value="Cytochrome P450"/>
    <property type="match status" value="1"/>
</dbReference>
<keyword evidence="7" id="KW-0503">Monooxygenase</keyword>
<evidence type="ECO:0000256" key="7">
    <source>
        <dbReference type="ARBA" id="ARBA00023033"/>
    </source>
</evidence>
<evidence type="ECO:0000256" key="2">
    <source>
        <dbReference type="ARBA" id="ARBA00010617"/>
    </source>
</evidence>